<dbReference type="InterPro" id="IPR050603">
    <property type="entry name" value="MYST_HAT"/>
</dbReference>
<dbReference type="InterPro" id="IPR036388">
    <property type="entry name" value="WH-like_DNA-bd_sf"/>
</dbReference>
<evidence type="ECO:0000259" key="16">
    <source>
        <dbReference type="PROSITE" id="PS51726"/>
    </source>
</evidence>
<dbReference type="SMART" id="SM00298">
    <property type="entry name" value="CHROMO"/>
    <property type="match status" value="1"/>
</dbReference>
<dbReference type="InterPro" id="IPR025995">
    <property type="entry name" value="Tudor-knot"/>
</dbReference>
<proteinExistence type="inferred from homology"/>
<dbReference type="Gene3D" id="2.30.30.140">
    <property type="match status" value="1"/>
</dbReference>
<dbReference type="FunFam" id="1.10.10.10:FF:000022">
    <property type="entry name" value="Histone acetyltransferase"/>
    <property type="match status" value="1"/>
</dbReference>
<evidence type="ECO:0000256" key="5">
    <source>
        <dbReference type="ARBA" id="ARBA00022723"/>
    </source>
</evidence>
<comment type="subcellular location">
    <subcellularLocation>
        <location evidence="1 14">Nucleus</location>
    </subcellularLocation>
</comment>
<dbReference type="Gene3D" id="3.40.630.30">
    <property type="match status" value="1"/>
</dbReference>
<evidence type="ECO:0000256" key="7">
    <source>
        <dbReference type="ARBA" id="ARBA00022833"/>
    </source>
</evidence>
<keyword evidence="8" id="KW-0156">Chromatin regulator</keyword>
<dbReference type="FunFam" id="3.40.630.30:FF:000002">
    <property type="entry name" value="Histone acetyltransferase"/>
    <property type="match status" value="1"/>
</dbReference>
<evidence type="ECO:0000256" key="1">
    <source>
        <dbReference type="ARBA" id="ARBA00004123"/>
    </source>
</evidence>
<accession>A0A835LVM0</accession>
<dbReference type="Proteomes" id="UP000631114">
    <property type="component" value="Unassembled WGS sequence"/>
</dbReference>
<dbReference type="PANTHER" id="PTHR10615:SF161">
    <property type="entry name" value="HISTONE ACETYLTRANSFERASE KAT7"/>
    <property type="match status" value="1"/>
</dbReference>
<dbReference type="PANTHER" id="PTHR10615">
    <property type="entry name" value="HISTONE ACETYLTRANSFERASE"/>
    <property type="match status" value="1"/>
</dbReference>
<keyword evidence="4" id="KW-0808">Transferase</keyword>
<reference evidence="17 18" key="1">
    <citation type="submission" date="2020-10" db="EMBL/GenBank/DDBJ databases">
        <title>The Coptis chinensis genome and diversification of protoberbering-type alkaloids.</title>
        <authorList>
            <person name="Wang B."/>
            <person name="Shu S."/>
            <person name="Song C."/>
            <person name="Liu Y."/>
        </authorList>
    </citation>
    <scope>NUCLEOTIDE SEQUENCE [LARGE SCALE GENOMIC DNA]</scope>
    <source>
        <strain evidence="17">HL-2020</strain>
        <tissue evidence="17">Leaf</tissue>
    </source>
</reference>
<feature type="domain" description="MYST-type HAT" evidence="16">
    <location>
        <begin position="178"/>
        <end position="450"/>
    </location>
</feature>
<comment type="similarity">
    <text evidence="2 14">Belongs to the MYST (SAS/MOZ) family.</text>
</comment>
<dbReference type="GO" id="GO:0003712">
    <property type="term" value="F:transcription coregulator activity"/>
    <property type="evidence" value="ECO:0007669"/>
    <property type="project" value="TreeGrafter"/>
</dbReference>
<evidence type="ECO:0000256" key="8">
    <source>
        <dbReference type="ARBA" id="ARBA00022853"/>
    </source>
</evidence>
<evidence type="ECO:0000256" key="14">
    <source>
        <dbReference type="RuleBase" id="RU361211"/>
    </source>
</evidence>
<feature type="compositionally biased region" description="Low complexity" evidence="15">
    <location>
        <begin position="22"/>
        <end position="33"/>
    </location>
</feature>
<dbReference type="OrthoDB" id="787137at2759"/>
<dbReference type="InterPro" id="IPR016197">
    <property type="entry name" value="Chromo-like_dom_sf"/>
</dbReference>
<gene>
    <name evidence="17" type="ORF">IFM89_018963</name>
</gene>
<organism evidence="17 18">
    <name type="scientific">Coptis chinensis</name>
    <dbReference type="NCBI Taxonomy" id="261450"/>
    <lineage>
        <taxon>Eukaryota</taxon>
        <taxon>Viridiplantae</taxon>
        <taxon>Streptophyta</taxon>
        <taxon>Embryophyta</taxon>
        <taxon>Tracheophyta</taxon>
        <taxon>Spermatophyta</taxon>
        <taxon>Magnoliopsida</taxon>
        <taxon>Ranunculales</taxon>
        <taxon>Ranunculaceae</taxon>
        <taxon>Coptidoideae</taxon>
        <taxon>Coptis</taxon>
    </lineage>
</organism>
<keyword evidence="6" id="KW-0863">Zinc-finger</keyword>
<evidence type="ECO:0000256" key="10">
    <source>
        <dbReference type="ARBA" id="ARBA00023015"/>
    </source>
</evidence>
<dbReference type="InterPro" id="IPR016181">
    <property type="entry name" value="Acyl_CoA_acyltransferase"/>
</dbReference>
<comment type="catalytic activity">
    <reaction evidence="14">
        <text>L-lysyl-[protein] + acetyl-CoA = N(6)-acetyl-L-lysyl-[protein] + CoA + H(+)</text>
        <dbReference type="Rhea" id="RHEA:45948"/>
        <dbReference type="Rhea" id="RHEA-COMP:9752"/>
        <dbReference type="Rhea" id="RHEA-COMP:10731"/>
        <dbReference type="ChEBI" id="CHEBI:15378"/>
        <dbReference type="ChEBI" id="CHEBI:29969"/>
        <dbReference type="ChEBI" id="CHEBI:57287"/>
        <dbReference type="ChEBI" id="CHEBI:57288"/>
        <dbReference type="ChEBI" id="CHEBI:61930"/>
        <dbReference type="EC" id="2.3.1.48"/>
    </reaction>
</comment>
<protein>
    <recommendedName>
        <fullName evidence="3 14">Histone acetyltransferase</fullName>
        <ecNumber evidence="3 14">2.3.1.48</ecNumber>
    </recommendedName>
</protein>
<dbReference type="GO" id="GO:0003682">
    <property type="term" value="F:chromatin binding"/>
    <property type="evidence" value="ECO:0007669"/>
    <property type="project" value="TreeGrafter"/>
</dbReference>
<dbReference type="FunFam" id="3.30.60.60:FF:000001">
    <property type="entry name" value="Histone acetyltransferase"/>
    <property type="match status" value="1"/>
</dbReference>
<dbReference type="GO" id="GO:0008270">
    <property type="term" value="F:zinc ion binding"/>
    <property type="evidence" value="ECO:0007669"/>
    <property type="project" value="UniProtKB-KW"/>
</dbReference>
<evidence type="ECO:0000256" key="9">
    <source>
        <dbReference type="ARBA" id="ARBA00022990"/>
    </source>
</evidence>
<sequence>MASPETPPQTPPKRNRGRPLGSKNTPNSSKTSSIYTTENDPTRKRSNRHAMKPIQVGARIMCQWRDEKYHPAEIIERRKLKDGGPHCYEYYVHYTEYNRRLDEWVKVERIDIGVDQEVKGQAIRRGRKRKIEESEPEPEVRVDFKDLLATLRLPTLLHALDEHEGLDPATLREHEKLTKVKNIEFIELGRYEIETWYFSPFPEEFDNSPKLYFCEFCLNYVQHKEQLQRHMRKCDLRHPPGNEIYRSGTLSMFEVDGNDNRVYCQNLCYMAKLFLDHKTLLDDVDYFLFYILCECDDRGCHMVAYFSKEKQSEQYYNLACILTLPPYQRKGYGKFLIAFSYELSKKEGIAGTPEKPLSDLGKVSYKGYWTRVLLEILKKKDCMISVRELSQTTAIRPDDVFCTLKDLNLIQYTPEGMQYVCTDHNILDSHLKAAGPGVPKIDASKLMWTPYKEQDLDLADVP</sequence>
<evidence type="ECO:0000256" key="11">
    <source>
        <dbReference type="ARBA" id="ARBA00023163"/>
    </source>
</evidence>
<keyword evidence="7" id="KW-0862">Zinc</keyword>
<evidence type="ECO:0000313" key="17">
    <source>
        <dbReference type="EMBL" id="KAF9609878.1"/>
    </source>
</evidence>
<dbReference type="EC" id="2.3.1.48" evidence="3 14"/>
<keyword evidence="12 14" id="KW-0539">Nucleus</keyword>
<evidence type="ECO:0000256" key="4">
    <source>
        <dbReference type="ARBA" id="ARBA00022679"/>
    </source>
</evidence>
<keyword evidence="11" id="KW-0804">Transcription</keyword>
<dbReference type="Pfam" id="PF17772">
    <property type="entry name" value="zf-MYST"/>
    <property type="match status" value="1"/>
</dbReference>
<feature type="compositionally biased region" description="Pro residues" evidence="15">
    <location>
        <begin position="1"/>
        <end position="11"/>
    </location>
</feature>
<feature type="region of interest" description="Disordered" evidence="15">
    <location>
        <begin position="1"/>
        <end position="52"/>
    </location>
</feature>
<dbReference type="SUPFAM" id="SSF55729">
    <property type="entry name" value="Acyl-CoA N-acyltransferases (Nat)"/>
    <property type="match status" value="1"/>
</dbReference>
<evidence type="ECO:0000256" key="12">
    <source>
        <dbReference type="ARBA" id="ARBA00023242"/>
    </source>
</evidence>
<dbReference type="GO" id="GO:0004402">
    <property type="term" value="F:histone acetyltransferase activity"/>
    <property type="evidence" value="ECO:0007669"/>
    <property type="project" value="InterPro"/>
</dbReference>
<dbReference type="EMBL" id="JADFTS010000004">
    <property type="protein sequence ID" value="KAF9609878.1"/>
    <property type="molecule type" value="Genomic_DNA"/>
</dbReference>
<evidence type="ECO:0000313" key="18">
    <source>
        <dbReference type="Proteomes" id="UP000631114"/>
    </source>
</evidence>
<dbReference type="AlphaFoldDB" id="A0A835LVM0"/>
<keyword evidence="9" id="KW-0007">Acetylation</keyword>
<name>A0A835LVM0_9MAGN</name>
<evidence type="ECO:0000256" key="2">
    <source>
        <dbReference type="ARBA" id="ARBA00010107"/>
    </source>
</evidence>
<dbReference type="PROSITE" id="PS51726">
    <property type="entry name" value="MYST_HAT"/>
    <property type="match status" value="1"/>
</dbReference>
<dbReference type="Gene3D" id="3.30.60.60">
    <property type="entry name" value="N-acetyl transferase-like"/>
    <property type="match status" value="1"/>
</dbReference>
<evidence type="ECO:0000256" key="3">
    <source>
        <dbReference type="ARBA" id="ARBA00013184"/>
    </source>
</evidence>
<dbReference type="Gene3D" id="1.10.10.10">
    <property type="entry name" value="Winged helix-like DNA-binding domain superfamily/Winged helix DNA-binding domain"/>
    <property type="match status" value="1"/>
</dbReference>
<keyword evidence="5" id="KW-0479">Metal-binding</keyword>
<dbReference type="Pfam" id="PF01853">
    <property type="entry name" value="MOZ_SAS"/>
    <property type="match status" value="1"/>
</dbReference>
<dbReference type="SUPFAM" id="SSF54160">
    <property type="entry name" value="Chromo domain-like"/>
    <property type="match status" value="1"/>
</dbReference>
<evidence type="ECO:0000256" key="6">
    <source>
        <dbReference type="ARBA" id="ARBA00022771"/>
    </source>
</evidence>
<dbReference type="InterPro" id="IPR040706">
    <property type="entry name" value="Zf-MYST"/>
</dbReference>
<comment type="caution">
    <text evidence="17">The sequence shown here is derived from an EMBL/GenBank/DDBJ whole genome shotgun (WGS) entry which is preliminary data.</text>
</comment>
<dbReference type="InterPro" id="IPR002717">
    <property type="entry name" value="HAT_MYST-type"/>
</dbReference>
<keyword evidence="10" id="KW-0805">Transcription regulation</keyword>
<dbReference type="Pfam" id="PF11717">
    <property type="entry name" value="Tudor-knot"/>
    <property type="match status" value="1"/>
</dbReference>
<dbReference type="CDD" id="cd04301">
    <property type="entry name" value="NAT_SF"/>
    <property type="match status" value="1"/>
</dbReference>
<dbReference type="GO" id="GO:0000785">
    <property type="term" value="C:chromatin"/>
    <property type="evidence" value="ECO:0007669"/>
    <property type="project" value="TreeGrafter"/>
</dbReference>
<evidence type="ECO:0000256" key="15">
    <source>
        <dbReference type="SAM" id="MobiDB-lite"/>
    </source>
</evidence>
<feature type="active site" description="Proton donor/acceptor" evidence="13">
    <location>
        <position position="354"/>
    </location>
</feature>
<evidence type="ECO:0000256" key="13">
    <source>
        <dbReference type="PIRSR" id="PIRSR602717-51"/>
    </source>
</evidence>
<dbReference type="GO" id="GO:0006357">
    <property type="term" value="P:regulation of transcription by RNA polymerase II"/>
    <property type="evidence" value="ECO:0007669"/>
    <property type="project" value="TreeGrafter"/>
</dbReference>
<dbReference type="InterPro" id="IPR000953">
    <property type="entry name" value="Chromo/chromo_shadow_dom"/>
</dbReference>
<keyword evidence="18" id="KW-1185">Reference proteome</keyword>
<dbReference type="GO" id="GO:0005634">
    <property type="term" value="C:nucleus"/>
    <property type="evidence" value="ECO:0007669"/>
    <property type="project" value="UniProtKB-SubCell"/>
</dbReference>